<evidence type="ECO:0000313" key="5">
    <source>
        <dbReference type="EMBL" id="PJF17387.1"/>
    </source>
</evidence>
<dbReference type="Pfam" id="PF04063">
    <property type="entry name" value="DUF383"/>
    <property type="match status" value="1"/>
</dbReference>
<feature type="domain" description="Protein HGH1 C-terminal" evidence="4">
    <location>
        <begin position="283"/>
        <end position="334"/>
    </location>
</feature>
<dbReference type="InterPro" id="IPR016024">
    <property type="entry name" value="ARM-type_fold"/>
</dbReference>
<dbReference type="PANTHER" id="PTHR13387:SF9">
    <property type="entry name" value="PROTEIN HGH1 HOMOLOG"/>
    <property type="match status" value="1"/>
</dbReference>
<dbReference type="InterPro" id="IPR007206">
    <property type="entry name" value="Protein_HGH1_C"/>
</dbReference>
<dbReference type="InterPro" id="IPR039717">
    <property type="entry name" value="Hgh1"/>
</dbReference>
<dbReference type="SUPFAM" id="SSF48371">
    <property type="entry name" value="ARM repeat"/>
    <property type="match status" value="1"/>
</dbReference>
<dbReference type="Gene3D" id="1.25.10.10">
    <property type="entry name" value="Leucine-rich Repeat Variant"/>
    <property type="match status" value="1"/>
</dbReference>
<reference evidence="5 6" key="1">
    <citation type="submission" date="2016-10" db="EMBL/GenBank/DDBJ databases">
        <title>The genome of Paramicrosporidium saccamoebae is the missing link in understanding Cryptomycota and Microsporidia evolution.</title>
        <authorList>
            <person name="Quandt C.A."/>
            <person name="Beaudet D."/>
            <person name="Corsaro D."/>
            <person name="Michel R."/>
            <person name="Corradi N."/>
            <person name="James T."/>
        </authorList>
    </citation>
    <scope>NUCLEOTIDE SEQUENCE [LARGE SCALE GENOMIC DNA]</scope>
    <source>
        <strain evidence="5 6">KSL3</strain>
    </source>
</reference>
<protein>
    <recommendedName>
        <fullName evidence="2">Protein HGH1 homolog</fullName>
    </recommendedName>
</protein>
<dbReference type="PANTHER" id="PTHR13387">
    <property type="entry name" value="PROTEIN HGH1 HOMOLOG"/>
    <property type="match status" value="1"/>
</dbReference>
<proteinExistence type="inferred from homology"/>
<evidence type="ECO:0000259" key="3">
    <source>
        <dbReference type="Pfam" id="PF04063"/>
    </source>
</evidence>
<comment type="similarity">
    <text evidence="1">Belongs to the HGH1 family.</text>
</comment>
<feature type="domain" description="Protein HGH1 N-terminal" evidence="3">
    <location>
        <begin position="118"/>
        <end position="267"/>
    </location>
</feature>
<comment type="caution">
    <text evidence="5">The sequence shown here is derived from an EMBL/GenBank/DDBJ whole genome shotgun (WGS) entry which is preliminary data.</text>
</comment>
<organism evidence="5 6">
    <name type="scientific">Paramicrosporidium saccamoebae</name>
    <dbReference type="NCBI Taxonomy" id="1246581"/>
    <lineage>
        <taxon>Eukaryota</taxon>
        <taxon>Fungi</taxon>
        <taxon>Fungi incertae sedis</taxon>
        <taxon>Cryptomycota</taxon>
        <taxon>Cryptomycota incertae sedis</taxon>
        <taxon>Paramicrosporidium</taxon>
    </lineage>
</organism>
<dbReference type="STRING" id="1246581.A0A2H9THZ4"/>
<sequence length="334" mass="37660">MTTDPSPAATAPIPSPLQAHIDEIYEYLNDSKADVRRMAVELLAGLSVDQPDALVILNSDPAKYVSRLFSKLSDQPVIAALAWDALTNFASDKEVALYLLDKHLERILACVRSRELVFSEAATKLLSNLTKYADTRPALATPLLADLIHIYLAGIRHNPNCDYAFLASCFADLTNIRECRIFFLEDLSRLNSILQDLHSKSVIRRGGVASIIRNCLFETDYHAAILEKEIEDDFIITTLAGRLLDSRSKLDGEERDKLPVELQLLDKLEAESDIAVRSIVVECLIILGTTREGRDTIRAKEIYPILREWHILEENYDMKELIEKLVELLIRDEA</sequence>
<dbReference type="AlphaFoldDB" id="A0A2H9THZ4"/>
<dbReference type="InterPro" id="IPR011989">
    <property type="entry name" value="ARM-like"/>
</dbReference>
<keyword evidence="6" id="KW-1185">Reference proteome</keyword>
<dbReference type="OrthoDB" id="338814at2759"/>
<dbReference type="Pfam" id="PF04064">
    <property type="entry name" value="DUF384"/>
    <property type="match status" value="1"/>
</dbReference>
<evidence type="ECO:0000256" key="2">
    <source>
        <dbReference type="ARBA" id="ARBA00014076"/>
    </source>
</evidence>
<dbReference type="Proteomes" id="UP000240830">
    <property type="component" value="Unassembled WGS sequence"/>
</dbReference>
<accession>A0A2H9THZ4</accession>
<evidence type="ECO:0000259" key="4">
    <source>
        <dbReference type="Pfam" id="PF04064"/>
    </source>
</evidence>
<name>A0A2H9THZ4_9FUNG</name>
<evidence type="ECO:0000256" key="1">
    <source>
        <dbReference type="ARBA" id="ARBA00006712"/>
    </source>
</evidence>
<gene>
    <name evidence="5" type="ORF">PSACC_02854</name>
</gene>
<dbReference type="InterPro" id="IPR007205">
    <property type="entry name" value="Protein_HGH1_N"/>
</dbReference>
<dbReference type="EMBL" id="MTSL01000178">
    <property type="protein sequence ID" value="PJF17387.1"/>
    <property type="molecule type" value="Genomic_DNA"/>
</dbReference>
<evidence type="ECO:0000313" key="6">
    <source>
        <dbReference type="Proteomes" id="UP000240830"/>
    </source>
</evidence>